<dbReference type="InterPro" id="IPR024079">
    <property type="entry name" value="MetalloPept_cat_dom_sf"/>
</dbReference>
<reference evidence="2 3" key="1">
    <citation type="journal article" date="2020" name="BMC Genomics">
        <title>Correction to: Identification and distribution of gene clusters required for synthesis of sphingolipid metabolism inhibitors in diverse species of the filamentous fungus Fusarium.</title>
        <authorList>
            <person name="Kim H.S."/>
            <person name="Lohmar J.M."/>
            <person name="Busman M."/>
            <person name="Brown D.W."/>
            <person name="Naumann T.A."/>
            <person name="Divon H.H."/>
            <person name="Lysoe E."/>
            <person name="Uhlig S."/>
            <person name="Proctor R.H."/>
        </authorList>
    </citation>
    <scope>NUCLEOTIDE SEQUENCE [LARGE SCALE GENOMIC DNA]</scope>
    <source>
        <strain evidence="2 3">NRRL 25214</strain>
    </source>
</reference>
<evidence type="ECO:0000313" key="2">
    <source>
        <dbReference type="EMBL" id="KAF5254453.1"/>
    </source>
</evidence>
<proteinExistence type="predicted"/>
<dbReference type="Proteomes" id="UP000573603">
    <property type="component" value="Unassembled WGS sequence"/>
</dbReference>
<feature type="chain" id="PRO_5034485129" description="Lysine-specific metallo-endopeptidase domain-containing protein" evidence="1">
    <location>
        <begin position="18"/>
        <end position="346"/>
    </location>
</feature>
<evidence type="ECO:0008006" key="4">
    <source>
        <dbReference type="Google" id="ProtNLM"/>
    </source>
</evidence>
<comment type="caution">
    <text evidence="2">The sequence shown here is derived from an EMBL/GenBank/DDBJ whole genome shotgun (WGS) entry which is preliminary data.</text>
</comment>
<evidence type="ECO:0000256" key="1">
    <source>
        <dbReference type="SAM" id="SignalP"/>
    </source>
</evidence>
<sequence length="346" mass="39205">MWLKLVFLLSCLAVVFADNDDLKDPKVDEVFRVKSGTDLGGCDNFDVNRWFSDARLLVDTVKEALVEAQQFFDKGNKDSQIEKYLRAFFRFDPEDVSAKSTLQKMIDDINEVDTALEDTDGGDDMPWVFCDSTFAEQKSWSSKALVEGTGAPDSNGKTIKQAFPDICQENYTKRKAALKKEKSGTKRRLLPREFYPFWVDAFKQYRFAEDVTYCNKAGKKNMAGTDDNLQPNTITFCTMNWKDHKYQGLSDFPPVEEEGLSLNHFAIGGLTFLHESFHYALLSEHTPDTAYNLEQITGSAALDDGKIITTDQAVANPESWTMFALAWYLGSENKDFTFASSKSKRL</sequence>
<organism evidence="2 3">
    <name type="scientific">Fusarium anthophilum</name>
    <dbReference type="NCBI Taxonomy" id="48485"/>
    <lineage>
        <taxon>Eukaryota</taxon>
        <taxon>Fungi</taxon>
        <taxon>Dikarya</taxon>
        <taxon>Ascomycota</taxon>
        <taxon>Pezizomycotina</taxon>
        <taxon>Sordariomycetes</taxon>
        <taxon>Hypocreomycetidae</taxon>
        <taxon>Hypocreales</taxon>
        <taxon>Nectriaceae</taxon>
        <taxon>Fusarium</taxon>
        <taxon>Fusarium fujikuroi species complex</taxon>
    </lineage>
</organism>
<gene>
    <name evidence="2" type="ORF">FANTH_711</name>
</gene>
<dbReference type="GO" id="GO:0008237">
    <property type="term" value="F:metallopeptidase activity"/>
    <property type="evidence" value="ECO:0007669"/>
    <property type="project" value="InterPro"/>
</dbReference>
<dbReference type="AlphaFoldDB" id="A0A8H4ZX78"/>
<keyword evidence="3" id="KW-1185">Reference proteome</keyword>
<feature type="signal peptide" evidence="1">
    <location>
        <begin position="1"/>
        <end position="17"/>
    </location>
</feature>
<evidence type="ECO:0000313" key="3">
    <source>
        <dbReference type="Proteomes" id="UP000573603"/>
    </source>
</evidence>
<keyword evidence="1" id="KW-0732">Signal</keyword>
<protein>
    <recommendedName>
        <fullName evidence="4">Lysine-specific metallo-endopeptidase domain-containing protein</fullName>
    </recommendedName>
</protein>
<dbReference type="Gene3D" id="3.40.390.10">
    <property type="entry name" value="Collagenase (Catalytic Domain)"/>
    <property type="match status" value="1"/>
</dbReference>
<dbReference type="EMBL" id="JABEVY010000020">
    <property type="protein sequence ID" value="KAF5254453.1"/>
    <property type="molecule type" value="Genomic_DNA"/>
</dbReference>
<accession>A0A8H4ZX78</accession>
<name>A0A8H4ZX78_9HYPO</name>